<dbReference type="SMART" id="SM00389">
    <property type="entry name" value="HOX"/>
    <property type="match status" value="1"/>
</dbReference>
<feature type="DNA-binding region" description="Homeobox" evidence="2">
    <location>
        <begin position="190"/>
        <end position="249"/>
    </location>
</feature>
<evidence type="ECO:0000256" key="3">
    <source>
        <dbReference type="RuleBase" id="RU000682"/>
    </source>
</evidence>
<protein>
    <recommendedName>
        <fullName evidence="5">Homeobox domain-containing protein</fullName>
    </recommendedName>
</protein>
<dbReference type="GO" id="GO:0005634">
    <property type="term" value="C:nucleus"/>
    <property type="evidence" value="ECO:0007669"/>
    <property type="project" value="UniProtKB-SubCell"/>
</dbReference>
<dbReference type="SUPFAM" id="SSF46689">
    <property type="entry name" value="Homeodomain-like"/>
    <property type="match status" value="1"/>
</dbReference>
<dbReference type="GO" id="GO:0000981">
    <property type="term" value="F:DNA-binding transcription factor activity, RNA polymerase II-specific"/>
    <property type="evidence" value="ECO:0007669"/>
    <property type="project" value="TreeGrafter"/>
</dbReference>
<dbReference type="PANTHER" id="PTHR24329">
    <property type="entry name" value="HOMEOBOX PROTEIN ARISTALESS"/>
    <property type="match status" value="1"/>
</dbReference>
<reference evidence="6" key="1">
    <citation type="submission" date="2018-11" db="EMBL/GenBank/DDBJ databases">
        <authorList>
            <person name="Alioto T."/>
            <person name="Alioto T."/>
        </authorList>
    </citation>
    <scope>NUCLEOTIDE SEQUENCE</scope>
</reference>
<feature type="region of interest" description="Disordered" evidence="4">
    <location>
        <begin position="177"/>
        <end position="196"/>
    </location>
</feature>
<gene>
    <name evidence="6" type="ORF">MGAL_10B008516</name>
</gene>
<feature type="compositionally biased region" description="Polar residues" evidence="4">
    <location>
        <begin position="120"/>
        <end position="147"/>
    </location>
</feature>
<dbReference type="InterPro" id="IPR050649">
    <property type="entry name" value="Paired_Homeobox_TFs"/>
</dbReference>
<evidence type="ECO:0000313" key="6">
    <source>
        <dbReference type="EMBL" id="VDI64791.1"/>
    </source>
</evidence>
<keyword evidence="2 3" id="KW-0371">Homeobox</keyword>
<dbReference type="InterPro" id="IPR001356">
    <property type="entry name" value="HD"/>
</dbReference>
<dbReference type="EMBL" id="UYJE01008551">
    <property type="protein sequence ID" value="VDI64791.1"/>
    <property type="molecule type" value="Genomic_DNA"/>
</dbReference>
<dbReference type="CDD" id="cd00086">
    <property type="entry name" value="homeodomain"/>
    <property type="match status" value="1"/>
</dbReference>
<keyword evidence="7" id="KW-1185">Reference proteome</keyword>
<comment type="caution">
    <text evidence="6">The sequence shown here is derived from an EMBL/GenBank/DDBJ whole genome shotgun (WGS) entry which is preliminary data.</text>
</comment>
<feature type="region of interest" description="Disordered" evidence="4">
    <location>
        <begin position="118"/>
        <end position="162"/>
    </location>
</feature>
<evidence type="ECO:0000259" key="5">
    <source>
        <dbReference type="PROSITE" id="PS50071"/>
    </source>
</evidence>
<proteinExistence type="predicted"/>
<feature type="compositionally biased region" description="Polar residues" evidence="4">
    <location>
        <begin position="177"/>
        <end position="187"/>
    </location>
</feature>
<dbReference type="PROSITE" id="PS50071">
    <property type="entry name" value="HOMEOBOX_2"/>
    <property type="match status" value="1"/>
</dbReference>
<keyword evidence="2 3" id="KW-0539">Nucleus</keyword>
<evidence type="ECO:0000256" key="1">
    <source>
        <dbReference type="ARBA" id="ARBA00004123"/>
    </source>
</evidence>
<accession>A0A8B6GJ17</accession>
<dbReference type="AlphaFoldDB" id="A0A8B6GJ17"/>
<sequence length="387" mass="43907">MQEKVDMQDMCNVDLAEKEGPTVLSSVNNRLVQQITIDIPKDTFHGSSVPIHDTYPYYMPSHPARQSAGLLMNQNSVHPMLQTNKKLPSPIHVSPPQMYIVQGTVSDQDSHRSYEYDATDINSEGSSNGYEINSQWSSNGSEINNQRSPESERELDSSDSSDNLIIKDKIPIHILSASSKSCRSTDNGKQKRNRTNYTNRQIQELERMFLGNQYPDHGALELLCRDLGIPETRLKIWFQNKRAKSRRQGKEKPQTTMPQTVMPQTVMPQTTMPQMGLNEMLPPYHPMLYGSPAHLIQHPLFQPRHPMGMDSHRTILENPPIRNDLHLTISQQGDLPSSQTLSTSMQPTLLSASLQNLETSEKAEKKFTPPLQQFSYPFGLCPPYYGY</sequence>
<comment type="subcellular location">
    <subcellularLocation>
        <location evidence="1 2 3">Nucleus</location>
    </subcellularLocation>
</comment>
<dbReference type="InterPro" id="IPR009057">
    <property type="entry name" value="Homeodomain-like_sf"/>
</dbReference>
<dbReference type="Pfam" id="PF00046">
    <property type="entry name" value="Homeodomain"/>
    <property type="match status" value="1"/>
</dbReference>
<evidence type="ECO:0000313" key="7">
    <source>
        <dbReference type="Proteomes" id="UP000596742"/>
    </source>
</evidence>
<evidence type="ECO:0000256" key="4">
    <source>
        <dbReference type="SAM" id="MobiDB-lite"/>
    </source>
</evidence>
<keyword evidence="2 3" id="KW-0238">DNA-binding</keyword>
<name>A0A8B6GJ17_MYTGA</name>
<dbReference type="Proteomes" id="UP000596742">
    <property type="component" value="Unassembled WGS sequence"/>
</dbReference>
<dbReference type="GO" id="GO:0000977">
    <property type="term" value="F:RNA polymerase II transcription regulatory region sequence-specific DNA binding"/>
    <property type="evidence" value="ECO:0007669"/>
    <property type="project" value="TreeGrafter"/>
</dbReference>
<dbReference type="PANTHER" id="PTHR24329:SF543">
    <property type="entry name" value="FI01017P-RELATED"/>
    <property type="match status" value="1"/>
</dbReference>
<evidence type="ECO:0000256" key="2">
    <source>
        <dbReference type="PROSITE-ProRule" id="PRU00108"/>
    </source>
</evidence>
<dbReference type="OrthoDB" id="6159439at2759"/>
<dbReference type="Gene3D" id="1.10.10.60">
    <property type="entry name" value="Homeodomain-like"/>
    <property type="match status" value="1"/>
</dbReference>
<organism evidence="6 7">
    <name type="scientific">Mytilus galloprovincialis</name>
    <name type="common">Mediterranean mussel</name>
    <dbReference type="NCBI Taxonomy" id="29158"/>
    <lineage>
        <taxon>Eukaryota</taxon>
        <taxon>Metazoa</taxon>
        <taxon>Spiralia</taxon>
        <taxon>Lophotrochozoa</taxon>
        <taxon>Mollusca</taxon>
        <taxon>Bivalvia</taxon>
        <taxon>Autobranchia</taxon>
        <taxon>Pteriomorphia</taxon>
        <taxon>Mytilida</taxon>
        <taxon>Mytiloidea</taxon>
        <taxon>Mytilidae</taxon>
        <taxon>Mytilinae</taxon>
        <taxon>Mytilus</taxon>
    </lineage>
</organism>
<feature type="domain" description="Homeobox" evidence="5">
    <location>
        <begin position="188"/>
        <end position="248"/>
    </location>
</feature>